<organism evidence="2 3">
    <name type="scientific">Glossina palpalis gambiensis</name>
    <dbReference type="NCBI Taxonomy" id="67801"/>
    <lineage>
        <taxon>Eukaryota</taxon>
        <taxon>Metazoa</taxon>
        <taxon>Ecdysozoa</taxon>
        <taxon>Arthropoda</taxon>
        <taxon>Hexapoda</taxon>
        <taxon>Insecta</taxon>
        <taxon>Pterygota</taxon>
        <taxon>Neoptera</taxon>
        <taxon>Endopterygota</taxon>
        <taxon>Diptera</taxon>
        <taxon>Brachycera</taxon>
        <taxon>Muscomorpha</taxon>
        <taxon>Hippoboscoidea</taxon>
        <taxon>Glossinidae</taxon>
        <taxon>Glossina</taxon>
    </lineage>
</organism>
<sequence length="93" mass="10360">MPRMHFEQTSETTATTSGDGERNVKTAYAENICSGAKLMSFQLKKIHGNFKNSSTEGELEALEMAKLSESDKQFLSKREVTAKKSYIICSTCK</sequence>
<proteinExistence type="predicted"/>
<reference evidence="2" key="2">
    <citation type="submission" date="2020-05" db="UniProtKB">
        <authorList>
            <consortium name="EnsemblMetazoa"/>
        </authorList>
    </citation>
    <scope>IDENTIFICATION</scope>
    <source>
        <strain evidence="2">IAEA</strain>
    </source>
</reference>
<dbReference type="Proteomes" id="UP000092460">
    <property type="component" value="Unassembled WGS sequence"/>
</dbReference>
<dbReference type="VEuPathDB" id="VectorBase:GPPI017051"/>
<evidence type="ECO:0000256" key="1">
    <source>
        <dbReference type="SAM" id="MobiDB-lite"/>
    </source>
</evidence>
<keyword evidence="3" id="KW-1185">Reference proteome</keyword>
<dbReference type="EnsemblMetazoa" id="GPPI017051-RA">
    <property type="protein sequence ID" value="GPPI017051-PA"/>
    <property type="gene ID" value="GPPI017051"/>
</dbReference>
<name>A0A1B0B2T9_9MUSC</name>
<feature type="compositionally biased region" description="Polar residues" evidence="1">
    <location>
        <begin position="9"/>
        <end position="18"/>
    </location>
</feature>
<evidence type="ECO:0000313" key="2">
    <source>
        <dbReference type="EnsemblMetazoa" id="GPPI017051-PA"/>
    </source>
</evidence>
<feature type="region of interest" description="Disordered" evidence="1">
    <location>
        <begin position="1"/>
        <end position="21"/>
    </location>
</feature>
<evidence type="ECO:0000313" key="3">
    <source>
        <dbReference type="Proteomes" id="UP000092460"/>
    </source>
</evidence>
<dbReference type="AlphaFoldDB" id="A0A1B0B2T9"/>
<accession>A0A1B0B2T9</accession>
<protein>
    <submittedName>
        <fullName evidence="2">Uncharacterized protein</fullName>
    </submittedName>
</protein>
<dbReference type="EMBL" id="JXJN01007703">
    <property type="status" value="NOT_ANNOTATED_CDS"/>
    <property type="molecule type" value="Genomic_DNA"/>
</dbReference>
<reference evidence="3" key="1">
    <citation type="submission" date="2015-01" db="EMBL/GenBank/DDBJ databases">
        <authorList>
            <person name="Aksoy S."/>
            <person name="Warren W."/>
            <person name="Wilson R.K."/>
        </authorList>
    </citation>
    <scope>NUCLEOTIDE SEQUENCE [LARGE SCALE GENOMIC DNA]</scope>
    <source>
        <strain evidence="3">IAEA</strain>
    </source>
</reference>